<dbReference type="AlphaFoldDB" id="A0A1G8BY96"/>
<dbReference type="SFLD" id="SFLDG01139">
    <property type="entry name" value="C2.A:_Pyridoxal_Phosphate_Phos"/>
    <property type="match status" value="1"/>
</dbReference>
<dbReference type="Pfam" id="PF13344">
    <property type="entry name" value="Hydrolase_6"/>
    <property type="match status" value="1"/>
</dbReference>
<dbReference type="Gene3D" id="3.40.50.1000">
    <property type="entry name" value="HAD superfamily/HAD-like"/>
    <property type="match status" value="2"/>
</dbReference>
<dbReference type="GO" id="GO:0016791">
    <property type="term" value="F:phosphatase activity"/>
    <property type="evidence" value="ECO:0007669"/>
    <property type="project" value="TreeGrafter"/>
</dbReference>
<keyword evidence="4 5" id="KW-0460">Magnesium</keyword>
<dbReference type="InterPro" id="IPR036412">
    <property type="entry name" value="HAD-like_sf"/>
</dbReference>
<accession>A0A1G8BY96</accession>
<dbReference type="PIRSF" id="PIRSF000915">
    <property type="entry name" value="PGP-type_phosphatase"/>
    <property type="match status" value="1"/>
</dbReference>
<dbReference type="Pfam" id="PF13242">
    <property type="entry name" value="Hydrolase_like"/>
    <property type="match status" value="1"/>
</dbReference>
<reference evidence="9 10" key="1">
    <citation type="submission" date="2016-10" db="EMBL/GenBank/DDBJ databases">
        <authorList>
            <person name="de Groot N.N."/>
        </authorList>
    </citation>
    <scope>NUCLEOTIDE SEQUENCE [LARGE SCALE GENOMIC DNA]</scope>
    <source>
        <strain evidence="9 10">L 420-91</strain>
    </source>
</reference>
<dbReference type="SFLD" id="SFLDS00003">
    <property type="entry name" value="Haloacid_Dehalogenase"/>
    <property type="match status" value="1"/>
</dbReference>
<dbReference type="PANTHER" id="PTHR19288:SF46">
    <property type="entry name" value="HALOACID DEHALOGENASE-LIKE HYDROLASE DOMAIN-CONTAINING PROTEIN 2"/>
    <property type="match status" value="1"/>
</dbReference>
<protein>
    <recommendedName>
        <fullName evidence="5">Acid sugar phosphatase</fullName>
        <ecNumber evidence="5">3.1.3.-</ecNumber>
    </recommendedName>
</protein>
<feature type="binding site" evidence="8">
    <location>
        <position position="215"/>
    </location>
    <ligand>
        <name>Mg(2+)</name>
        <dbReference type="ChEBI" id="CHEBI:18420"/>
    </ligand>
</feature>
<evidence type="ECO:0000256" key="8">
    <source>
        <dbReference type="PIRSR" id="PIRSR000915-3"/>
    </source>
</evidence>
<feature type="active site" description="Proton donor" evidence="6">
    <location>
        <position position="14"/>
    </location>
</feature>
<feature type="binding site" evidence="8">
    <location>
        <position position="14"/>
    </location>
    <ligand>
        <name>Mg(2+)</name>
        <dbReference type="ChEBI" id="CHEBI:18420"/>
    </ligand>
</feature>
<comment type="cofactor">
    <cofactor evidence="8">
        <name>Mg(2+)</name>
        <dbReference type="ChEBI" id="CHEBI:18420"/>
    </cofactor>
    <text evidence="8">Divalent metal ions. Mg(2+) is the most effective.</text>
</comment>
<dbReference type="GO" id="GO:0046872">
    <property type="term" value="F:metal ion binding"/>
    <property type="evidence" value="ECO:0007669"/>
    <property type="project" value="UniProtKB-KW"/>
</dbReference>
<dbReference type="EC" id="3.1.3.-" evidence="5"/>
<evidence type="ECO:0000313" key="10">
    <source>
        <dbReference type="Proteomes" id="UP000198956"/>
    </source>
</evidence>
<evidence type="ECO:0000256" key="3">
    <source>
        <dbReference type="ARBA" id="ARBA00022801"/>
    </source>
</evidence>
<feature type="active site" description="Nucleophile" evidence="6">
    <location>
        <position position="12"/>
    </location>
</feature>
<gene>
    <name evidence="9" type="ORF">SAMN04489735_102227</name>
</gene>
<evidence type="ECO:0000256" key="5">
    <source>
        <dbReference type="PIRNR" id="PIRNR000915"/>
    </source>
</evidence>
<dbReference type="NCBIfam" id="TIGR01460">
    <property type="entry name" value="HAD-SF-IIA"/>
    <property type="match status" value="1"/>
</dbReference>
<dbReference type="FunFam" id="3.40.50.1000:FF:000053">
    <property type="entry name" value="TIGR01457 family HAD hydrolase"/>
    <property type="match status" value="1"/>
</dbReference>
<dbReference type="SUPFAM" id="SSF56784">
    <property type="entry name" value="HAD-like"/>
    <property type="match status" value="1"/>
</dbReference>
<evidence type="ECO:0000256" key="2">
    <source>
        <dbReference type="ARBA" id="ARBA00022723"/>
    </source>
</evidence>
<evidence type="ECO:0000256" key="4">
    <source>
        <dbReference type="ARBA" id="ARBA00022842"/>
    </source>
</evidence>
<evidence type="ECO:0000256" key="7">
    <source>
        <dbReference type="PIRSR" id="PIRSR000915-2"/>
    </source>
</evidence>
<dbReference type="Proteomes" id="UP000198956">
    <property type="component" value="Unassembled WGS sequence"/>
</dbReference>
<keyword evidence="2 5" id="KW-0479">Metal-binding</keyword>
<proteinExistence type="inferred from homology"/>
<dbReference type="GO" id="GO:0005737">
    <property type="term" value="C:cytoplasm"/>
    <property type="evidence" value="ECO:0007669"/>
    <property type="project" value="TreeGrafter"/>
</dbReference>
<feature type="binding site" evidence="8">
    <location>
        <position position="12"/>
    </location>
    <ligand>
        <name>Mg(2+)</name>
        <dbReference type="ChEBI" id="CHEBI:18420"/>
    </ligand>
</feature>
<dbReference type="RefSeq" id="WP_057897748.1">
    <property type="nucleotide sequence ID" value="NZ_FNDE01000022.1"/>
</dbReference>
<dbReference type="InterPro" id="IPR023214">
    <property type="entry name" value="HAD_sf"/>
</dbReference>
<evidence type="ECO:0000313" key="9">
    <source>
        <dbReference type="EMBL" id="SDH38172.1"/>
    </source>
</evidence>
<dbReference type="InterPro" id="IPR006354">
    <property type="entry name" value="HAD-SF_hydro_IIA_hyp1"/>
</dbReference>
<name>A0A1G8BY96_ANETH</name>
<dbReference type="OrthoDB" id="9810449at2"/>
<dbReference type="PANTHER" id="PTHR19288">
    <property type="entry name" value="4-NITROPHENYLPHOSPHATASE-RELATED"/>
    <property type="match status" value="1"/>
</dbReference>
<feature type="binding site" evidence="7">
    <location>
        <position position="190"/>
    </location>
    <ligand>
        <name>substrate</name>
    </ligand>
</feature>
<sequence length="264" mass="28871">MNRRNYKGYLLDLDGTVYRGGTVIPEAVSFIRTLKEKRIPYLYVTNNSSLTPEQLTERLQNMGVEASPEDFFTSSMAVAAIIRQMARESETEKNVTVLAIGETGLKTALAEAGYEIVEKAPASYVVVGIDRQFTYEKMKQATLAIYNGARFLSTNCDRAIPTEEGFVPGNGALTASIAYATQTEPIYVGKPEETIIRLALEKLGLRADEALLIGDNLETDIAAGAKSGVDTLLVYSGFSQEVDVEHAAVKPTYTAHTLADWKII</sequence>
<keyword evidence="3" id="KW-0378">Hydrolase</keyword>
<dbReference type="EMBL" id="FNDE01000022">
    <property type="protein sequence ID" value="SDH38172.1"/>
    <property type="molecule type" value="Genomic_DNA"/>
</dbReference>
<dbReference type="NCBIfam" id="TIGR01457">
    <property type="entry name" value="HAD-SF-IIA-hyp2"/>
    <property type="match status" value="1"/>
</dbReference>
<dbReference type="CDD" id="cd07530">
    <property type="entry name" value="HAD_Pase_UmpH-like"/>
    <property type="match status" value="1"/>
</dbReference>
<comment type="function">
    <text evidence="5">Catalyzes the dephosphorylation of 2-6 carbon acid sugars in vitro.</text>
</comment>
<dbReference type="InterPro" id="IPR006357">
    <property type="entry name" value="HAD-SF_hydro_IIA"/>
</dbReference>
<evidence type="ECO:0000256" key="1">
    <source>
        <dbReference type="ARBA" id="ARBA00006696"/>
    </source>
</evidence>
<comment type="similarity">
    <text evidence="1 5">Belongs to the HAD-like hydrolase superfamily. NagD family.</text>
</comment>
<organism evidence="9 10">
    <name type="scientific">Aneurinibacillus thermoaerophilus</name>
    <dbReference type="NCBI Taxonomy" id="143495"/>
    <lineage>
        <taxon>Bacteria</taxon>
        <taxon>Bacillati</taxon>
        <taxon>Bacillota</taxon>
        <taxon>Bacilli</taxon>
        <taxon>Bacillales</taxon>
        <taxon>Paenibacillaceae</taxon>
        <taxon>Aneurinibacillus group</taxon>
        <taxon>Aneurinibacillus</taxon>
    </lineage>
</organism>
<evidence type="ECO:0000256" key="6">
    <source>
        <dbReference type="PIRSR" id="PIRSR000915-1"/>
    </source>
</evidence>